<name>A0A0A9E3J4_ARUDO</name>
<organism evidence="2">
    <name type="scientific">Arundo donax</name>
    <name type="common">Giant reed</name>
    <name type="synonym">Donax arundinaceus</name>
    <dbReference type="NCBI Taxonomy" id="35708"/>
    <lineage>
        <taxon>Eukaryota</taxon>
        <taxon>Viridiplantae</taxon>
        <taxon>Streptophyta</taxon>
        <taxon>Embryophyta</taxon>
        <taxon>Tracheophyta</taxon>
        <taxon>Spermatophyta</taxon>
        <taxon>Magnoliopsida</taxon>
        <taxon>Liliopsida</taxon>
        <taxon>Poales</taxon>
        <taxon>Poaceae</taxon>
        <taxon>PACMAD clade</taxon>
        <taxon>Arundinoideae</taxon>
        <taxon>Arundineae</taxon>
        <taxon>Arundo</taxon>
    </lineage>
</organism>
<feature type="region of interest" description="Disordered" evidence="1">
    <location>
        <begin position="1"/>
        <end position="22"/>
    </location>
</feature>
<accession>A0A0A9E3J4</accession>
<dbReference type="AlphaFoldDB" id="A0A0A9E3J4"/>
<reference evidence="2" key="2">
    <citation type="journal article" date="2015" name="Data Brief">
        <title>Shoot transcriptome of the giant reed, Arundo donax.</title>
        <authorList>
            <person name="Barrero R.A."/>
            <person name="Guerrero F.D."/>
            <person name="Moolhuijzen P."/>
            <person name="Goolsby J.A."/>
            <person name="Tidwell J."/>
            <person name="Bellgard S.E."/>
            <person name="Bellgard M.I."/>
        </authorList>
    </citation>
    <scope>NUCLEOTIDE SEQUENCE</scope>
    <source>
        <tissue evidence="2">Shoot tissue taken approximately 20 cm above the soil surface</tissue>
    </source>
</reference>
<sequence>MRPATARRRKRGGGRGRAGAEPLMSGSLLNSFLLAFLARSPLPCRASVFVTWAMH</sequence>
<evidence type="ECO:0000313" key="2">
    <source>
        <dbReference type="EMBL" id="JAD90552.1"/>
    </source>
</evidence>
<dbReference type="EMBL" id="GBRH01177965">
    <property type="protein sequence ID" value="JAE19931.1"/>
    <property type="molecule type" value="Transcribed_RNA"/>
</dbReference>
<proteinExistence type="predicted"/>
<protein>
    <submittedName>
        <fullName evidence="2">Uncharacterized protein</fullName>
    </submittedName>
</protein>
<dbReference type="EMBL" id="GBRH01207343">
    <property type="protein sequence ID" value="JAD90552.1"/>
    <property type="molecule type" value="Transcribed_RNA"/>
</dbReference>
<reference evidence="2" key="1">
    <citation type="submission" date="2014-09" db="EMBL/GenBank/DDBJ databases">
        <authorList>
            <person name="Magalhaes I.L.F."/>
            <person name="Oliveira U."/>
            <person name="Santos F.R."/>
            <person name="Vidigal T.H.D.A."/>
            <person name="Brescovit A.D."/>
            <person name="Santos A.J."/>
        </authorList>
    </citation>
    <scope>NUCLEOTIDE SEQUENCE</scope>
    <source>
        <tissue evidence="2">Shoot tissue taken approximately 20 cm above the soil surface</tissue>
    </source>
</reference>
<feature type="compositionally biased region" description="Basic residues" evidence="1">
    <location>
        <begin position="1"/>
        <end position="14"/>
    </location>
</feature>
<evidence type="ECO:0000256" key="1">
    <source>
        <dbReference type="SAM" id="MobiDB-lite"/>
    </source>
</evidence>